<protein>
    <recommendedName>
        <fullName evidence="3">Group-specific protein</fullName>
    </recommendedName>
</protein>
<dbReference type="AlphaFoldDB" id="A0A916RUQ5"/>
<keyword evidence="2" id="KW-1185">Reference proteome</keyword>
<evidence type="ECO:0008006" key="3">
    <source>
        <dbReference type="Google" id="ProtNLM"/>
    </source>
</evidence>
<proteinExistence type="predicted"/>
<dbReference type="EMBL" id="BMEY01000005">
    <property type="protein sequence ID" value="GGA69943.1"/>
    <property type="molecule type" value="Genomic_DNA"/>
</dbReference>
<gene>
    <name evidence="1" type="ORF">GCM10008025_12400</name>
</gene>
<dbReference type="RefSeq" id="WP_188383810.1">
    <property type="nucleotide sequence ID" value="NZ_BMEY01000005.1"/>
</dbReference>
<comment type="caution">
    <text evidence="1">The sequence shown here is derived from an EMBL/GenBank/DDBJ whole genome shotgun (WGS) entry which is preliminary data.</text>
</comment>
<reference evidence="1" key="2">
    <citation type="submission" date="2020-09" db="EMBL/GenBank/DDBJ databases">
        <authorList>
            <person name="Sun Q."/>
            <person name="Zhou Y."/>
        </authorList>
    </citation>
    <scope>NUCLEOTIDE SEQUENCE</scope>
    <source>
        <strain evidence="1">CGMCC 1.12408</strain>
    </source>
</reference>
<name>A0A916RUQ5_9BACI</name>
<evidence type="ECO:0000313" key="1">
    <source>
        <dbReference type="EMBL" id="GGA69943.1"/>
    </source>
</evidence>
<dbReference type="Proteomes" id="UP000613512">
    <property type="component" value="Unassembled WGS sequence"/>
</dbReference>
<organism evidence="1 2">
    <name type="scientific">Ornithinibacillus halotolerans</name>
    <dbReference type="NCBI Taxonomy" id="1274357"/>
    <lineage>
        <taxon>Bacteria</taxon>
        <taxon>Bacillati</taxon>
        <taxon>Bacillota</taxon>
        <taxon>Bacilli</taxon>
        <taxon>Bacillales</taxon>
        <taxon>Bacillaceae</taxon>
        <taxon>Ornithinibacillus</taxon>
    </lineage>
</organism>
<evidence type="ECO:0000313" key="2">
    <source>
        <dbReference type="Proteomes" id="UP000613512"/>
    </source>
</evidence>
<reference evidence="1" key="1">
    <citation type="journal article" date="2014" name="Int. J. Syst. Evol. Microbiol.">
        <title>Complete genome sequence of Corynebacterium casei LMG S-19264T (=DSM 44701T), isolated from a smear-ripened cheese.</title>
        <authorList>
            <consortium name="US DOE Joint Genome Institute (JGI-PGF)"/>
            <person name="Walter F."/>
            <person name="Albersmeier A."/>
            <person name="Kalinowski J."/>
            <person name="Ruckert C."/>
        </authorList>
    </citation>
    <scope>NUCLEOTIDE SEQUENCE</scope>
    <source>
        <strain evidence="1">CGMCC 1.12408</strain>
    </source>
</reference>
<sequence>MLRKIMMSLLFVLICIGFPVTYAEDNKQIEILNIEMNQVIKTIPNDNKIQVETVKLLKEINGIVKAFRPVPNKGHMIKIPLEPTFHLENKWINAIINEVIVIVPEEEEPFLLLFDDENNSYFFTLEISTDSLLKLLGFTSRENHARAVSSSFSFEIIQDDQ</sequence>
<accession>A0A916RUQ5</accession>